<feature type="region of interest" description="Disordered" evidence="1">
    <location>
        <begin position="87"/>
        <end position="118"/>
    </location>
</feature>
<feature type="compositionally biased region" description="Pro residues" evidence="1">
    <location>
        <begin position="39"/>
        <end position="50"/>
    </location>
</feature>
<feature type="compositionally biased region" description="Polar residues" evidence="1">
    <location>
        <begin position="101"/>
        <end position="110"/>
    </location>
</feature>
<feature type="region of interest" description="Disordered" evidence="1">
    <location>
        <begin position="1"/>
        <end position="54"/>
    </location>
</feature>
<keyword evidence="2" id="KW-0472">Membrane</keyword>
<accession>A0A9N7MLX8</accession>
<feature type="compositionally biased region" description="Low complexity" evidence="1">
    <location>
        <begin position="20"/>
        <end position="38"/>
    </location>
</feature>
<sequence length="178" mass="20048">MSGEGPKLFANKPKKSKLKASTPITMAPASSATAAEAAVPPPPPPPPPFDPRPKKESFIRRYRFLWPMLLFVNFTIGAYVLIRMRTKGKDTSEEETPEGPTISTTTSTAPVSEKPVRQPITELVARAPVPEDRQRELFKWMLEEKRKVKPRDAEEKKRIDEEKAILKQFIRAKSVPSL</sequence>
<dbReference type="PANTHER" id="PTHR34364">
    <property type="entry name" value="WAS/WASL-INTERACTING FAMILY PROTEIN"/>
    <property type="match status" value="1"/>
</dbReference>
<evidence type="ECO:0000313" key="4">
    <source>
        <dbReference type="Proteomes" id="UP001153555"/>
    </source>
</evidence>
<dbReference type="AlphaFoldDB" id="A0A9N7MLX8"/>
<dbReference type="PANTHER" id="PTHR34364:SF1">
    <property type="entry name" value="WAS_WASL-INTERACTING FAMILY PROTEIN"/>
    <property type="match status" value="1"/>
</dbReference>
<evidence type="ECO:0000256" key="2">
    <source>
        <dbReference type="SAM" id="Phobius"/>
    </source>
</evidence>
<name>A0A9N7MLX8_STRHE</name>
<keyword evidence="4" id="KW-1185">Reference proteome</keyword>
<dbReference type="Proteomes" id="UP001153555">
    <property type="component" value="Unassembled WGS sequence"/>
</dbReference>
<dbReference type="OrthoDB" id="1907935at2759"/>
<organism evidence="3 4">
    <name type="scientific">Striga hermonthica</name>
    <name type="common">Purple witchweed</name>
    <name type="synonym">Buchnera hermonthica</name>
    <dbReference type="NCBI Taxonomy" id="68872"/>
    <lineage>
        <taxon>Eukaryota</taxon>
        <taxon>Viridiplantae</taxon>
        <taxon>Streptophyta</taxon>
        <taxon>Embryophyta</taxon>
        <taxon>Tracheophyta</taxon>
        <taxon>Spermatophyta</taxon>
        <taxon>Magnoliopsida</taxon>
        <taxon>eudicotyledons</taxon>
        <taxon>Gunneridae</taxon>
        <taxon>Pentapetalae</taxon>
        <taxon>asterids</taxon>
        <taxon>lamiids</taxon>
        <taxon>Lamiales</taxon>
        <taxon>Orobanchaceae</taxon>
        <taxon>Buchnereae</taxon>
        <taxon>Striga</taxon>
    </lineage>
</organism>
<evidence type="ECO:0000313" key="3">
    <source>
        <dbReference type="EMBL" id="CAA0814629.1"/>
    </source>
</evidence>
<keyword evidence="2" id="KW-0812">Transmembrane</keyword>
<feature type="transmembrane region" description="Helical" evidence="2">
    <location>
        <begin position="64"/>
        <end position="82"/>
    </location>
</feature>
<dbReference type="EMBL" id="CACSLK010012206">
    <property type="protein sequence ID" value="CAA0814629.1"/>
    <property type="molecule type" value="Genomic_DNA"/>
</dbReference>
<proteinExistence type="predicted"/>
<reference evidence="3" key="1">
    <citation type="submission" date="2019-12" db="EMBL/GenBank/DDBJ databases">
        <authorList>
            <person name="Scholes J."/>
        </authorList>
    </citation>
    <scope>NUCLEOTIDE SEQUENCE</scope>
</reference>
<gene>
    <name evidence="3" type="ORF">SHERM_14908</name>
</gene>
<evidence type="ECO:0000256" key="1">
    <source>
        <dbReference type="SAM" id="MobiDB-lite"/>
    </source>
</evidence>
<protein>
    <submittedName>
        <fullName evidence="3">Uncharacterized protein</fullName>
    </submittedName>
</protein>
<keyword evidence="2" id="KW-1133">Transmembrane helix</keyword>
<comment type="caution">
    <text evidence="3">The sequence shown here is derived from an EMBL/GenBank/DDBJ whole genome shotgun (WGS) entry which is preliminary data.</text>
</comment>